<evidence type="ECO:0000256" key="1">
    <source>
        <dbReference type="SAM" id="MobiDB-lite"/>
    </source>
</evidence>
<dbReference type="InterPro" id="IPR036638">
    <property type="entry name" value="HLH_DNA-bd_sf"/>
</dbReference>
<protein>
    <recommendedName>
        <fullName evidence="2">BHLH domain-containing protein</fullName>
    </recommendedName>
</protein>
<dbReference type="RefSeq" id="XP_002115886.1">
    <property type="nucleotide sequence ID" value="XM_002115850.1"/>
</dbReference>
<reference evidence="3 4" key="1">
    <citation type="journal article" date="2008" name="Nature">
        <title>The Trichoplax genome and the nature of placozoans.</title>
        <authorList>
            <person name="Srivastava M."/>
            <person name="Begovic E."/>
            <person name="Chapman J."/>
            <person name="Putnam N.H."/>
            <person name="Hellsten U."/>
            <person name="Kawashima T."/>
            <person name="Kuo A."/>
            <person name="Mitros T."/>
            <person name="Salamov A."/>
            <person name="Carpenter M.L."/>
            <person name="Signorovitch A.Y."/>
            <person name="Moreno M.A."/>
            <person name="Kamm K."/>
            <person name="Grimwood J."/>
            <person name="Schmutz J."/>
            <person name="Shapiro H."/>
            <person name="Grigoriev I.V."/>
            <person name="Buss L.W."/>
            <person name="Schierwater B."/>
            <person name="Dellaporta S.L."/>
            <person name="Rokhsar D.S."/>
        </authorList>
    </citation>
    <scope>NUCLEOTIDE SEQUENCE [LARGE SCALE GENOMIC DNA]</scope>
    <source>
        <strain evidence="3 4">Grell-BS-1999</strain>
    </source>
</reference>
<dbReference type="OrthoDB" id="5948418at2759"/>
<evidence type="ECO:0000313" key="3">
    <source>
        <dbReference type="EMBL" id="EDV21738.1"/>
    </source>
</evidence>
<dbReference type="Pfam" id="PF00010">
    <property type="entry name" value="HLH"/>
    <property type="match status" value="1"/>
</dbReference>
<dbReference type="GO" id="GO:0007423">
    <property type="term" value="P:sensory organ development"/>
    <property type="evidence" value="ECO:0000318"/>
    <property type="project" value="GO_Central"/>
</dbReference>
<feature type="compositionally biased region" description="Polar residues" evidence="1">
    <location>
        <begin position="38"/>
        <end position="51"/>
    </location>
</feature>
<dbReference type="eggNOG" id="KOG3898">
    <property type="taxonomic scope" value="Eukaryota"/>
</dbReference>
<dbReference type="InterPro" id="IPR050359">
    <property type="entry name" value="bHLH_transcription_factors"/>
</dbReference>
<feature type="region of interest" description="Disordered" evidence="1">
    <location>
        <begin position="38"/>
        <end position="72"/>
    </location>
</feature>
<dbReference type="PANTHER" id="PTHR19290:SF163">
    <property type="entry name" value="BASIC HELIX-LOOP-HELIX NEURAL TRANSCRIPTION FACTOR TAP"/>
    <property type="match status" value="1"/>
</dbReference>
<dbReference type="GO" id="GO:0045944">
    <property type="term" value="P:positive regulation of transcription by RNA polymerase II"/>
    <property type="evidence" value="ECO:0000318"/>
    <property type="project" value="GO_Central"/>
</dbReference>
<dbReference type="FunCoup" id="B3S6D3">
    <property type="interactions" value="31"/>
</dbReference>
<evidence type="ECO:0000259" key="2">
    <source>
        <dbReference type="PROSITE" id="PS50888"/>
    </source>
</evidence>
<dbReference type="GO" id="GO:0000981">
    <property type="term" value="F:DNA-binding transcription factor activity, RNA polymerase II-specific"/>
    <property type="evidence" value="ECO:0000318"/>
    <property type="project" value="GO_Central"/>
</dbReference>
<dbReference type="SMART" id="SM00353">
    <property type="entry name" value="HLH"/>
    <property type="match status" value="1"/>
</dbReference>
<keyword evidence="4" id="KW-1185">Reference proteome</keyword>
<dbReference type="Gene3D" id="4.10.280.10">
    <property type="entry name" value="Helix-loop-helix DNA-binding domain"/>
    <property type="match status" value="1"/>
</dbReference>
<dbReference type="CTD" id="6757099"/>
<dbReference type="CDD" id="cd11390">
    <property type="entry name" value="bHLH_TS"/>
    <property type="match status" value="1"/>
</dbReference>
<dbReference type="Proteomes" id="UP000009022">
    <property type="component" value="Unassembled WGS sequence"/>
</dbReference>
<dbReference type="GO" id="GO:0061564">
    <property type="term" value="P:axon development"/>
    <property type="evidence" value="ECO:0000318"/>
    <property type="project" value="GO_Central"/>
</dbReference>
<accession>B3S6D3</accession>
<dbReference type="InParanoid" id="B3S6D3"/>
<dbReference type="AlphaFoldDB" id="B3S6D3"/>
<dbReference type="PhylomeDB" id="B3S6D3"/>
<dbReference type="PROSITE" id="PS50888">
    <property type="entry name" value="BHLH"/>
    <property type="match status" value="1"/>
</dbReference>
<evidence type="ECO:0000313" key="4">
    <source>
        <dbReference type="Proteomes" id="UP000009022"/>
    </source>
</evidence>
<dbReference type="GO" id="GO:0046983">
    <property type="term" value="F:protein dimerization activity"/>
    <property type="evidence" value="ECO:0007669"/>
    <property type="project" value="InterPro"/>
</dbReference>
<dbReference type="KEGG" id="tad:TRIADDRAFT_59765"/>
<dbReference type="SUPFAM" id="SSF47459">
    <property type="entry name" value="HLH, helix-loop-helix DNA-binding domain"/>
    <property type="match status" value="1"/>
</dbReference>
<dbReference type="STRING" id="10228.B3S6D3"/>
<dbReference type="GO" id="GO:0070888">
    <property type="term" value="F:E-box binding"/>
    <property type="evidence" value="ECO:0000318"/>
    <property type="project" value="GO_Central"/>
</dbReference>
<name>B3S6D3_TRIAD</name>
<sequence>MIKASKGRKTALATAKNTNITTMAPSVDASSNLIDRNKNQLSNNHESSKTGQGRRIKTPQSPSGGSYNFRKRSTTTREMILSQLDANTAGDSETGLPEPRKLSRYRRRKANCRERKRMKLMNLAFDELRKVVPYYPTPDGRLDKITTLRLAINYIGALSTALHHTSEDLKSESSITSSSSTSLL</sequence>
<dbReference type="GO" id="GO:0005634">
    <property type="term" value="C:nucleus"/>
    <property type="evidence" value="ECO:0000318"/>
    <property type="project" value="GO_Central"/>
</dbReference>
<dbReference type="PANTHER" id="PTHR19290">
    <property type="entry name" value="BASIC HELIX-LOOP-HELIX PROTEIN NEUROGENIN-RELATED"/>
    <property type="match status" value="1"/>
</dbReference>
<proteinExistence type="predicted"/>
<dbReference type="EMBL" id="DS985252">
    <property type="protein sequence ID" value="EDV21738.1"/>
    <property type="molecule type" value="Genomic_DNA"/>
</dbReference>
<organism evidence="3 4">
    <name type="scientific">Trichoplax adhaerens</name>
    <name type="common">Trichoplax reptans</name>
    <dbReference type="NCBI Taxonomy" id="10228"/>
    <lineage>
        <taxon>Eukaryota</taxon>
        <taxon>Metazoa</taxon>
        <taxon>Placozoa</taxon>
        <taxon>Uniplacotomia</taxon>
        <taxon>Trichoplacea</taxon>
        <taxon>Trichoplacidae</taxon>
        <taxon>Trichoplax</taxon>
    </lineage>
</organism>
<dbReference type="InterPro" id="IPR011598">
    <property type="entry name" value="bHLH_dom"/>
</dbReference>
<dbReference type="HOGENOM" id="CLU_1470048_0_0_1"/>
<gene>
    <name evidence="3" type="ORF">TRIADDRAFT_59765</name>
</gene>
<dbReference type="GeneID" id="6757099"/>
<feature type="domain" description="BHLH" evidence="2">
    <location>
        <begin position="105"/>
        <end position="158"/>
    </location>
</feature>